<reference evidence="4" key="1">
    <citation type="journal article" date="2023" name="Mol. Phylogenet. Evol.">
        <title>Genome-scale phylogeny and comparative genomics of the fungal order Sordariales.</title>
        <authorList>
            <person name="Hensen N."/>
            <person name="Bonometti L."/>
            <person name="Westerberg I."/>
            <person name="Brannstrom I.O."/>
            <person name="Guillou S."/>
            <person name="Cros-Aarteil S."/>
            <person name="Calhoun S."/>
            <person name="Haridas S."/>
            <person name="Kuo A."/>
            <person name="Mondo S."/>
            <person name="Pangilinan J."/>
            <person name="Riley R."/>
            <person name="LaButti K."/>
            <person name="Andreopoulos B."/>
            <person name="Lipzen A."/>
            <person name="Chen C."/>
            <person name="Yan M."/>
            <person name="Daum C."/>
            <person name="Ng V."/>
            <person name="Clum A."/>
            <person name="Steindorff A."/>
            <person name="Ohm R.A."/>
            <person name="Martin F."/>
            <person name="Silar P."/>
            <person name="Natvig D.O."/>
            <person name="Lalanne C."/>
            <person name="Gautier V."/>
            <person name="Ament-Velasquez S.L."/>
            <person name="Kruys A."/>
            <person name="Hutchinson M.I."/>
            <person name="Powell A.J."/>
            <person name="Barry K."/>
            <person name="Miller A.N."/>
            <person name="Grigoriev I.V."/>
            <person name="Debuchy R."/>
            <person name="Gladieux P."/>
            <person name="Hiltunen Thoren M."/>
            <person name="Johannesson H."/>
        </authorList>
    </citation>
    <scope>NUCLEOTIDE SEQUENCE</scope>
    <source>
        <strain evidence="4">CBS 955.72</strain>
    </source>
</reference>
<dbReference type="Pfam" id="PF08240">
    <property type="entry name" value="ADH_N"/>
    <property type="match status" value="1"/>
</dbReference>
<name>A0AAJ0MFH1_9PEZI</name>
<dbReference type="PANTHER" id="PTHR45348">
    <property type="entry name" value="HYPOTHETICAL OXIDOREDUCTASE (EUROFUNG)"/>
    <property type="match status" value="1"/>
</dbReference>
<feature type="domain" description="Enoyl reductase (ER)" evidence="3">
    <location>
        <begin position="11"/>
        <end position="344"/>
    </location>
</feature>
<dbReference type="AlphaFoldDB" id="A0AAJ0MFH1"/>
<dbReference type="InterPro" id="IPR036291">
    <property type="entry name" value="NAD(P)-bd_dom_sf"/>
</dbReference>
<sequence>MATQSGITIAGPNEPYTIVDNIARPTPGPRQALVKSLYVGLNPVEPFMQHTGLLINEFPAVLGSDVSGIVLDAGADCKKLSKGDYIFGCVPIGRNQLSPFQETFLAEEDWIFKKLGNVGLEEACTIGAAVLTAGLALVDGQNITLPTPGAKADPKDSWVIVMGGSGSVGQYACQLASLAGYKVLASSSPSKVDIPLKAGASATFNNRAPLEEQLAEIGKITGGKFGRIFDASIVSFELSIKALEGLSTEDEKYFSTADDWSNISVPESISLYRVMLGQLGKVDAPRGKHITDLVVELTRKCEQYLELGELKALDYQLLPSVGWSGVIEGIADYEAGKLPKKAVVKVQNE</sequence>
<dbReference type="PANTHER" id="PTHR45348:SF2">
    <property type="entry name" value="ZINC-TYPE ALCOHOL DEHYDROGENASE-LIKE PROTEIN C2E1P3.01"/>
    <property type="match status" value="1"/>
</dbReference>
<dbReference type="InterPro" id="IPR011032">
    <property type="entry name" value="GroES-like_sf"/>
</dbReference>
<dbReference type="SMART" id="SM00829">
    <property type="entry name" value="PKS_ER"/>
    <property type="match status" value="1"/>
</dbReference>
<dbReference type="GO" id="GO:0016651">
    <property type="term" value="F:oxidoreductase activity, acting on NAD(P)H"/>
    <property type="evidence" value="ECO:0007669"/>
    <property type="project" value="InterPro"/>
</dbReference>
<dbReference type="InterPro" id="IPR020843">
    <property type="entry name" value="ER"/>
</dbReference>
<dbReference type="EMBL" id="JAUIQD010000003">
    <property type="protein sequence ID" value="KAK3356682.1"/>
    <property type="molecule type" value="Genomic_DNA"/>
</dbReference>
<dbReference type="CDD" id="cd08249">
    <property type="entry name" value="enoyl_reductase_like"/>
    <property type="match status" value="1"/>
</dbReference>
<dbReference type="InterPro" id="IPR013154">
    <property type="entry name" value="ADH-like_N"/>
</dbReference>
<keyword evidence="5" id="KW-1185">Reference proteome</keyword>
<dbReference type="SUPFAM" id="SSF50129">
    <property type="entry name" value="GroES-like"/>
    <property type="match status" value="1"/>
</dbReference>
<dbReference type="InterPro" id="IPR047122">
    <property type="entry name" value="Trans-enoyl_RdTase-like"/>
</dbReference>
<dbReference type="SUPFAM" id="SSF51735">
    <property type="entry name" value="NAD(P)-binding Rossmann-fold domains"/>
    <property type="match status" value="1"/>
</dbReference>
<reference evidence="4" key="2">
    <citation type="submission" date="2023-06" db="EMBL/GenBank/DDBJ databases">
        <authorList>
            <consortium name="Lawrence Berkeley National Laboratory"/>
            <person name="Haridas S."/>
            <person name="Hensen N."/>
            <person name="Bonometti L."/>
            <person name="Westerberg I."/>
            <person name="Brannstrom I.O."/>
            <person name="Guillou S."/>
            <person name="Cros-Aarteil S."/>
            <person name="Calhoun S."/>
            <person name="Kuo A."/>
            <person name="Mondo S."/>
            <person name="Pangilinan J."/>
            <person name="Riley R."/>
            <person name="Labutti K."/>
            <person name="Andreopoulos B."/>
            <person name="Lipzen A."/>
            <person name="Chen C."/>
            <person name="Yanf M."/>
            <person name="Daum C."/>
            <person name="Ng V."/>
            <person name="Clum A."/>
            <person name="Steindorff A."/>
            <person name="Ohm R."/>
            <person name="Martin F."/>
            <person name="Silar P."/>
            <person name="Natvig D."/>
            <person name="Lalanne C."/>
            <person name="Gautier V."/>
            <person name="Ament-Velasquez S.L."/>
            <person name="Kruys A."/>
            <person name="Hutchinson M.I."/>
            <person name="Powell A.J."/>
            <person name="Barry K."/>
            <person name="Miller A.N."/>
            <person name="Grigoriev I.V."/>
            <person name="Debuchy R."/>
            <person name="Gladieux P."/>
            <person name="Thoren M.H."/>
            <person name="Johannesson H."/>
        </authorList>
    </citation>
    <scope>NUCLEOTIDE SEQUENCE</scope>
    <source>
        <strain evidence="4">CBS 955.72</strain>
    </source>
</reference>
<evidence type="ECO:0000256" key="1">
    <source>
        <dbReference type="ARBA" id="ARBA00008072"/>
    </source>
</evidence>
<protein>
    <submittedName>
        <fullName evidence="4">Chaperonin 10-like protein</fullName>
    </submittedName>
</protein>
<dbReference type="Gene3D" id="3.40.50.720">
    <property type="entry name" value="NAD(P)-binding Rossmann-like Domain"/>
    <property type="match status" value="1"/>
</dbReference>
<accession>A0AAJ0MFH1</accession>
<keyword evidence="2" id="KW-0560">Oxidoreductase</keyword>
<evidence type="ECO:0000259" key="3">
    <source>
        <dbReference type="SMART" id="SM00829"/>
    </source>
</evidence>
<evidence type="ECO:0000313" key="4">
    <source>
        <dbReference type="EMBL" id="KAK3356682.1"/>
    </source>
</evidence>
<evidence type="ECO:0000256" key="2">
    <source>
        <dbReference type="ARBA" id="ARBA00023002"/>
    </source>
</evidence>
<comment type="caution">
    <text evidence="4">The sequence shown here is derived from an EMBL/GenBank/DDBJ whole genome shotgun (WGS) entry which is preliminary data.</text>
</comment>
<dbReference type="Gene3D" id="3.90.180.10">
    <property type="entry name" value="Medium-chain alcohol dehydrogenases, catalytic domain"/>
    <property type="match status" value="1"/>
</dbReference>
<proteinExistence type="inferred from homology"/>
<dbReference type="Proteomes" id="UP001275084">
    <property type="component" value="Unassembled WGS sequence"/>
</dbReference>
<evidence type="ECO:0000313" key="5">
    <source>
        <dbReference type="Proteomes" id="UP001275084"/>
    </source>
</evidence>
<comment type="similarity">
    <text evidence="1">Belongs to the zinc-containing alcohol dehydrogenase family.</text>
</comment>
<gene>
    <name evidence="4" type="ORF">B0T25DRAFT_537173</name>
</gene>
<organism evidence="4 5">
    <name type="scientific">Lasiosphaeria hispida</name>
    <dbReference type="NCBI Taxonomy" id="260671"/>
    <lineage>
        <taxon>Eukaryota</taxon>
        <taxon>Fungi</taxon>
        <taxon>Dikarya</taxon>
        <taxon>Ascomycota</taxon>
        <taxon>Pezizomycotina</taxon>
        <taxon>Sordariomycetes</taxon>
        <taxon>Sordariomycetidae</taxon>
        <taxon>Sordariales</taxon>
        <taxon>Lasiosphaeriaceae</taxon>
        <taxon>Lasiosphaeria</taxon>
    </lineage>
</organism>